<dbReference type="Gene3D" id="3.40.50.620">
    <property type="entry name" value="HUPs"/>
    <property type="match status" value="1"/>
</dbReference>
<evidence type="ECO:0000256" key="8">
    <source>
        <dbReference type="ARBA" id="ARBA00025706"/>
    </source>
</evidence>
<evidence type="ECO:0000256" key="7">
    <source>
        <dbReference type="ARBA" id="ARBA00023264"/>
    </source>
</evidence>
<dbReference type="Proteomes" id="UP001162164">
    <property type="component" value="Unassembled WGS sequence"/>
</dbReference>
<comment type="similarity">
    <text evidence="1">Belongs to the cytidylyltransferase family.</text>
</comment>
<proteinExistence type="inferred from homology"/>
<dbReference type="Pfam" id="PF01467">
    <property type="entry name" value="CTP_transf_like"/>
    <property type="match status" value="1"/>
</dbReference>
<dbReference type="InterPro" id="IPR004821">
    <property type="entry name" value="Cyt_trans-like"/>
</dbReference>
<feature type="region of interest" description="Disordered" evidence="10">
    <location>
        <begin position="1"/>
        <end position="38"/>
    </location>
</feature>
<accession>A0ABQ9JXQ3</accession>
<dbReference type="InterPro" id="IPR045049">
    <property type="entry name" value="Pcy1-like"/>
</dbReference>
<feature type="domain" description="Cytidyltransferase-like" evidence="11">
    <location>
        <begin position="177"/>
        <end position="304"/>
    </location>
</feature>
<comment type="pathway">
    <text evidence="8">Phospholipid metabolism; phosphatidylcholine biosynthesis; phosphatidylcholine from phosphocholine: step 1/2.</text>
</comment>
<keyword evidence="3" id="KW-0808">Transferase</keyword>
<dbReference type="EMBL" id="JAPWTJ010000093">
    <property type="protein sequence ID" value="KAJ8983136.1"/>
    <property type="molecule type" value="Genomic_DNA"/>
</dbReference>
<dbReference type="PANTHER" id="PTHR10739">
    <property type="entry name" value="CYTIDYLYLTRANSFERASE"/>
    <property type="match status" value="1"/>
</dbReference>
<dbReference type="EC" id="2.7.7.15" evidence="9"/>
<evidence type="ECO:0000256" key="2">
    <source>
        <dbReference type="ARBA" id="ARBA00022516"/>
    </source>
</evidence>
<keyword evidence="4" id="KW-0548">Nucleotidyltransferase</keyword>
<keyword evidence="6" id="KW-0594">Phospholipid biosynthesis</keyword>
<dbReference type="InterPro" id="IPR014729">
    <property type="entry name" value="Rossmann-like_a/b/a_fold"/>
</dbReference>
<keyword evidence="2" id="KW-0444">Lipid biosynthesis</keyword>
<organism evidence="12 13">
    <name type="scientific">Molorchus minor</name>
    <dbReference type="NCBI Taxonomy" id="1323400"/>
    <lineage>
        <taxon>Eukaryota</taxon>
        <taxon>Metazoa</taxon>
        <taxon>Ecdysozoa</taxon>
        <taxon>Arthropoda</taxon>
        <taxon>Hexapoda</taxon>
        <taxon>Insecta</taxon>
        <taxon>Pterygota</taxon>
        <taxon>Neoptera</taxon>
        <taxon>Endopterygota</taxon>
        <taxon>Coleoptera</taxon>
        <taxon>Polyphaga</taxon>
        <taxon>Cucujiformia</taxon>
        <taxon>Chrysomeloidea</taxon>
        <taxon>Cerambycidae</taxon>
        <taxon>Lamiinae</taxon>
        <taxon>Monochamini</taxon>
        <taxon>Molorchus</taxon>
    </lineage>
</organism>
<evidence type="ECO:0000256" key="5">
    <source>
        <dbReference type="ARBA" id="ARBA00023098"/>
    </source>
</evidence>
<evidence type="ECO:0000256" key="1">
    <source>
        <dbReference type="ARBA" id="ARBA00010101"/>
    </source>
</evidence>
<evidence type="ECO:0000256" key="10">
    <source>
        <dbReference type="SAM" id="MobiDB-lite"/>
    </source>
</evidence>
<dbReference type="PANTHER" id="PTHR10739:SF13">
    <property type="entry name" value="CHOLINE-PHOSPHATE CYTIDYLYLTRANSFERASE"/>
    <property type="match status" value="1"/>
</dbReference>
<feature type="compositionally biased region" description="Polar residues" evidence="10">
    <location>
        <begin position="1"/>
        <end position="10"/>
    </location>
</feature>
<gene>
    <name evidence="12" type="ORF">NQ317_014711</name>
</gene>
<evidence type="ECO:0000259" key="11">
    <source>
        <dbReference type="Pfam" id="PF01467"/>
    </source>
</evidence>
<dbReference type="CDD" id="cd02174">
    <property type="entry name" value="CCT"/>
    <property type="match status" value="1"/>
</dbReference>
<dbReference type="SUPFAM" id="SSF52374">
    <property type="entry name" value="Nucleotidylyl transferase"/>
    <property type="match status" value="1"/>
</dbReference>
<protein>
    <recommendedName>
        <fullName evidence="9">choline-phosphate cytidylyltransferase</fullName>
        <ecNumber evidence="9">2.7.7.15</ecNumber>
    </recommendedName>
</protein>
<dbReference type="InterPro" id="IPR041723">
    <property type="entry name" value="CCT"/>
</dbReference>
<keyword evidence="13" id="KW-1185">Reference proteome</keyword>
<evidence type="ECO:0000256" key="9">
    <source>
        <dbReference type="ARBA" id="ARBA00026101"/>
    </source>
</evidence>
<evidence type="ECO:0000256" key="6">
    <source>
        <dbReference type="ARBA" id="ARBA00023209"/>
    </source>
</evidence>
<name>A0ABQ9JXQ3_9CUCU</name>
<dbReference type="NCBIfam" id="TIGR00125">
    <property type="entry name" value="cyt_tran_rel"/>
    <property type="match status" value="1"/>
</dbReference>
<keyword evidence="5" id="KW-0443">Lipid metabolism</keyword>
<evidence type="ECO:0000313" key="12">
    <source>
        <dbReference type="EMBL" id="KAJ8983136.1"/>
    </source>
</evidence>
<evidence type="ECO:0000256" key="4">
    <source>
        <dbReference type="ARBA" id="ARBA00022695"/>
    </source>
</evidence>
<evidence type="ECO:0000256" key="3">
    <source>
        <dbReference type="ARBA" id="ARBA00022679"/>
    </source>
</evidence>
<comment type="caution">
    <text evidence="12">The sequence shown here is derived from an EMBL/GenBank/DDBJ whole genome shotgun (WGS) entry which is preliminary data.</text>
</comment>
<sequence>MLDIQSNTNGIGIHTMSRKRSRSRSEEIVSPGTSHVQPLTMECGDALERSSPGIRSGVPGNEKADELARLESEGRCLGSEPYLGITRQQVTAALNDWIYSTLKEHWRLSRGCRQARDFVTGPDPARSFGYWAEGNYTAAPFSEEPGPTQIRNECDYNIKISHEMASNGTAPRSVRVYADGVFDLFHQGHARVLRQAKNIFPNVYLIVGVSNDKMVNENKGRTVLNEEERYNAVKHCRYVDEVLRDAPWEYSDEFLEKYKIDFVAHDDVPYASEETDDIYGELKKRGMFVATQRTEGVSTSDIVAKIVRDYDIYVRRNLARGYSAKELNVSYLKEKKLKLQNKMHELKDKGRNLMDTIGERTDDIIAKWEHMSREFVDNFVLHFFKKPLRLLNGTKDKIFNAIQYDSSSSEEESVPAKRRRHH</sequence>
<reference evidence="12" key="1">
    <citation type="journal article" date="2023" name="Insect Mol. Biol.">
        <title>Genome sequencing provides insights into the evolution of gene families encoding plant cell wall-degrading enzymes in longhorned beetles.</title>
        <authorList>
            <person name="Shin N.R."/>
            <person name="Okamura Y."/>
            <person name="Kirsch R."/>
            <person name="Pauchet Y."/>
        </authorList>
    </citation>
    <scope>NUCLEOTIDE SEQUENCE</scope>
    <source>
        <strain evidence="12">MMC_N1</strain>
    </source>
</reference>
<keyword evidence="7" id="KW-1208">Phospholipid metabolism</keyword>
<evidence type="ECO:0000313" key="13">
    <source>
        <dbReference type="Proteomes" id="UP001162164"/>
    </source>
</evidence>